<sequence length="235" mass="27551">MPGDCCIMAIDLAKFGYIVEECRVLGWNCWTNRLACHLIRRAHLVDWKDALWRRWSAWIHSGYLKVKFWLKSVLKSKYAISCRNSLFTIESINCNISNPMSNILKSMKLKTFELAGASVAVIEGTTTIKYSVSTKNPEWVKFLKRSQNAYDQKQGFKVLKNWKFMFQIENMDAKMYNEILSDFLLVFGALKCDFDFVLHQYNVFKHKSESFLFNRTSVNLTKNMCENIRILKGQY</sequence>
<dbReference type="Proteomes" id="UP000276133">
    <property type="component" value="Unassembled WGS sequence"/>
</dbReference>
<keyword evidence="2" id="KW-1185">Reference proteome</keyword>
<evidence type="ECO:0000313" key="1">
    <source>
        <dbReference type="EMBL" id="RNA24476.1"/>
    </source>
</evidence>
<protein>
    <submittedName>
        <fullName evidence="1">Uncharacterized protein</fullName>
    </submittedName>
</protein>
<comment type="caution">
    <text evidence="1">The sequence shown here is derived from an EMBL/GenBank/DDBJ whole genome shotgun (WGS) entry which is preliminary data.</text>
</comment>
<proteinExistence type="predicted"/>
<reference evidence="1 2" key="1">
    <citation type="journal article" date="2018" name="Sci. Rep.">
        <title>Genomic signatures of local adaptation to the degree of environmental predictability in rotifers.</title>
        <authorList>
            <person name="Franch-Gras L."/>
            <person name="Hahn C."/>
            <person name="Garcia-Roger E.M."/>
            <person name="Carmona M.J."/>
            <person name="Serra M."/>
            <person name="Gomez A."/>
        </authorList>
    </citation>
    <scope>NUCLEOTIDE SEQUENCE [LARGE SCALE GENOMIC DNA]</scope>
    <source>
        <strain evidence="1">HYR1</strain>
    </source>
</reference>
<organism evidence="1 2">
    <name type="scientific">Brachionus plicatilis</name>
    <name type="common">Marine rotifer</name>
    <name type="synonym">Brachionus muelleri</name>
    <dbReference type="NCBI Taxonomy" id="10195"/>
    <lineage>
        <taxon>Eukaryota</taxon>
        <taxon>Metazoa</taxon>
        <taxon>Spiralia</taxon>
        <taxon>Gnathifera</taxon>
        <taxon>Rotifera</taxon>
        <taxon>Eurotatoria</taxon>
        <taxon>Monogononta</taxon>
        <taxon>Pseudotrocha</taxon>
        <taxon>Ploima</taxon>
        <taxon>Brachionidae</taxon>
        <taxon>Brachionus</taxon>
    </lineage>
</organism>
<evidence type="ECO:0000313" key="2">
    <source>
        <dbReference type="Proteomes" id="UP000276133"/>
    </source>
</evidence>
<accession>A0A3M7RLQ4</accession>
<dbReference type="EMBL" id="REGN01003114">
    <property type="protein sequence ID" value="RNA24476.1"/>
    <property type="molecule type" value="Genomic_DNA"/>
</dbReference>
<name>A0A3M7RLQ4_BRAPC</name>
<gene>
    <name evidence="1" type="ORF">BpHYR1_051901</name>
</gene>
<dbReference type="AlphaFoldDB" id="A0A3M7RLQ4"/>